<proteinExistence type="predicted"/>
<accession>A0A0N4YED6</accession>
<evidence type="ECO:0000313" key="4">
    <source>
        <dbReference type="WBParaSite" id="NBR_0001504601-mRNA-1"/>
    </source>
</evidence>
<dbReference type="Proteomes" id="UP000271162">
    <property type="component" value="Unassembled WGS sequence"/>
</dbReference>
<protein>
    <submittedName>
        <fullName evidence="4">Polyprotein</fullName>
    </submittedName>
</protein>
<feature type="compositionally biased region" description="Polar residues" evidence="1">
    <location>
        <begin position="158"/>
        <end position="171"/>
    </location>
</feature>
<sequence>MRVERCGRERIKWWRLRKKEAEVIGGIRMPPIVDVDGTWQDMKSVVDDAARSQLGVTKPGRRMIDRQTWLWTEEVMEKVRAKQRLYNVFLCSKTAANWSAYREARRAAKKAVAIAKAAHYDEIWMTNLNRILEEDAVREDRFEDMQMELTQLRSQVLQMTQEAKQQGSSATAPMDTDPPAQQHNAFRSDFQRLHTEQEELSVASLSDFNLLETNAGSVRVPERWDRSPHSGTTPKRTSYSGSENCADGNSARALCGFRIRPLNKVRREFFGKAFGIPHEVKAFENGKIGVEYCVQLESLTRSANPDVSESDLSMIRAIELISQLTEWPEYFQLFAPMETAAPTEA</sequence>
<evidence type="ECO:0000313" key="2">
    <source>
        <dbReference type="EMBL" id="VDL78641.1"/>
    </source>
</evidence>
<dbReference type="EMBL" id="UYSL01021580">
    <property type="protein sequence ID" value="VDL78641.1"/>
    <property type="molecule type" value="Genomic_DNA"/>
</dbReference>
<evidence type="ECO:0000256" key="1">
    <source>
        <dbReference type="SAM" id="MobiDB-lite"/>
    </source>
</evidence>
<organism evidence="4">
    <name type="scientific">Nippostrongylus brasiliensis</name>
    <name type="common">Rat hookworm</name>
    <dbReference type="NCBI Taxonomy" id="27835"/>
    <lineage>
        <taxon>Eukaryota</taxon>
        <taxon>Metazoa</taxon>
        <taxon>Ecdysozoa</taxon>
        <taxon>Nematoda</taxon>
        <taxon>Chromadorea</taxon>
        <taxon>Rhabditida</taxon>
        <taxon>Rhabditina</taxon>
        <taxon>Rhabditomorpha</taxon>
        <taxon>Strongyloidea</taxon>
        <taxon>Heligmosomidae</taxon>
        <taxon>Nippostrongylus</taxon>
    </lineage>
</organism>
<feature type="region of interest" description="Disordered" evidence="1">
    <location>
        <begin position="219"/>
        <end position="245"/>
    </location>
</feature>
<evidence type="ECO:0000313" key="3">
    <source>
        <dbReference type="Proteomes" id="UP000271162"/>
    </source>
</evidence>
<keyword evidence="3" id="KW-1185">Reference proteome</keyword>
<feature type="region of interest" description="Disordered" evidence="1">
    <location>
        <begin position="158"/>
        <end position="182"/>
    </location>
</feature>
<dbReference type="AlphaFoldDB" id="A0A0N4YED6"/>
<feature type="compositionally biased region" description="Polar residues" evidence="1">
    <location>
        <begin position="229"/>
        <end position="243"/>
    </location>
</feature>
<reference evidence="2 3" key="2">
    <citation type="submission" date="2018-11" db="EMBL/GenBank/DDBJ databases">
        <authorList>
            <consortium name="Pathogen Informatics"/>
        </authorList>
    </citation>
    <scope>NUCLEOTIDE SEQUENCE [LARGE SCALE GENOMIC DNA]</scope>
</reference>
<dbReference type="WBParaSite" id="NBR_0001504601-mRNA-1">
    <property type="protein sequence ID" value="NBR_0001504601-mRNA-1"/>
    <property type="gene ID" value="NBR_0001504601"/>
</dbReference>
<name>A0A0N4YED6_NIPBR</name>
<gene>
    <name evidence="2" type="ORF">NBR_LOCUS15047</name>
</gene>
<reference evidence="4" key="1">
    <citation type="submission" date="2017-02" db="UniProtKB">
        <authorList>
            <consortium name="WormBaseParasite"/>
        </authorList>
    </citation>
    <scope>IDENTIFICATION</scope>
</reference>